<dbReference type="InterPro" id="IPR032675">
    <property type="entry name" value="LRR_dom_sf"/>
</dbReference>
<comment type="caution">
    <text evidence="1">The sequence shown here is derived from an EMBL/GenBank/DDBJ whole genome shotgun (WGS) entry which is preliminary data.</text>
</comment>
<evidence type="ECO:0000313" key="2">
    <source>
        <dbReference type="Proteomes" id="UP000807716"/>
    </source>
</evidence>
<proteinExistence type="predicted"/>
<dbReference type="SUPFAM" id="SSF52047">
    <property type="entry name" value="RNI-like"/>
    <property type="match status" value="1"/>
</dbReference>
<dbReference type="OrthoDB" id="2405020at2759"/>
<dbReference type="EMBL" id="JAAAJB010000965">
    <property type="protein sequence ID" value="KAG0249667.1"/>
    <property type="molecule type" value="Genomic_DNA"/>
</dbReference>
<keyword evidence="2" id="KW-1185">Reference proteome</keyword>
<gene>
    <name evidence="1" type="ORF">DFQ27_009881</name>
</gene>
<dbReference type="Proteomes" id="UP000807716">
    <property type="component" value="Unassembled WGS sequence"/>
</dbReference>
<dbReference type="AlphaFoldDB" id="A0A9P6PQ07"/>
<organism evidence="1 2">
    <name type="scientific">Actinomortierella ambigua</name>
    <dbReference type="NCBI Taxonomy" id="1343610"/>
    <lineage>
        <taxon>Eukaryota</taxon>
        <taxon>Fungi</taxon>
        <taxon>Fungi incertae sedis</taxon>
        <taxon>Mucoromycota</taxon>
        <taxon>Mortierellomycotina</taxon>
        <taxon>Mortierellomycetes</taxon>
        <taxon>Mortierellales</taxon>
        <taxon>Mortierellaceae</taxon>
        <taxon>Actinomortierella</taxon>
    </lineage>
</organism>
<feature type="non-terminal residue" evidence="1">
    <location>
        <position position="521"/>
    </location>
</feature>
<name>A0A9P6PQ07_9FUNG</name>
<feature type="non-terminal residue" evidence="1">
    <location>
        <position position="1"/>
    </location>
</feature>
<reference evidence="1" key="1">
    <citation type="journal article" date="2020" name="Fungal Divers.">
        <title>Resolving the Mortierellaceae phylogeny through synthesis of multi-gene phylogenetics and phylogenomics.</title>
        <authorList>
            <person name="Vandepol N."/>
            <person name="Liber J."/>
            <person name="Desiro A."/>
            <person name="Na H."/>
            <person name="Kennedy M."/>
            <person name="Barry K."/>
            <person name="Grigoriev I.V."/>
            <person name="Miller A.N."/>
            <person name="O'Donnell K."/>
            <person name="Stajich J.E."/>
            <person name="Bonito G."/>
        </authorList>
    </citation>
    <scope>NUCLEOTIDE SEQUENCE</scope>
    <source>
        <strain evidence="1">BC1065</strain>
    </source>
</reference>
<evidence type="ECO:0000313" key="1">
    <source>
        <dbReference type="EMBL" id="KAG0249667.1"/>
    </source>
</evidence>
<dbReference type="Gene3D" id="3.80.10.10">
    <property type="entry name" value="Ribonuclease Inhibitor"/>
    <property type="match status" value="1"/>
</dbReference>
<protein>
    <submittedName>
        <fullName evidence="1">Uncharacterized protein</fullName>
    </submittedName>
</protein>
<accession>A0A9P6PQ07</accession>
<sequence length="521" mass="59447">DFCDLNAWPKTPTTANIHRYIEVFVNGEEKKINRRRGLTKGDKGYLNGHDLYIKPVLRLKARLIAAQNTAAKPAAVVYGGAPFAVKSLTSKESLPNIFAIAELAWLVSRYLDDALDRNLAHVRSLDLECGISEPECFKVVERCDSLTRLHIWADDDDLDVYYKNRDVKEYLHPLISTIRRQHHLTQLELNTRLVWEHPETFLSAFLALQHLRLLRVYMTVKGPTIPEALTMVMDLLDEHPRLEAIRFGDWCCSEDSDTDSDEDHSLFSDEEVEEVEEVEDEIGNEEMDTFNKLERRLRASGYPMITELELPPRQYHPYPATFLVPFFRSGLPNLRSLRLPNAETTMTRDLGLAIRSGCPKLQHFSFAPGASICGVFPEIDNVLEHCNTLSSISVTCASILNERCFCRHADTLTVLILPTFKTISSAILHQVLLQCSALKVLRLEKSYSGFTSAYKDIDFKTGRWSCTGLEVLWLFDCVVFGPRRVGSPSQGYKDYTESRRHFWTQVGHLSKLRELEFGSTK</sequence>